<feature type="transmembrane region" description="Helical" evidence="1">
    <location>
        <begin position="876"/>
        <end position="896"/>
    </location>
</feature>
<dbReference type="Pfam" id="PF06772">
    <property type="entry name" value="LtrA"/>
    <property type="match status" value="1"/>
</dbReference>
<feature type="transmembrane region" description="Helical" evidence="1">
    <location>
        <begin position="1143"/>
        <end position="1163"/>
    </location>
</feature>
<sequence length="1223" mass="140011">MYVIRVLRYWGRQSAPTNQEYLVGLLWSATAISVDRGSHIRRCKYIGSNYCPSYISIIGFYVTTIMHSLRCLGYGYIGFFPTYKDESTSIATISEFLSTTIDFCDQTSESASSSIQLASRSIRRRLAPNPKEEIKYLQSKHRYLVRELQSLQEKQVVALADRNPWKLRAIAQAQAAQRSIQENERLKMLLQDQIKVIEGLEKVIAKRPKNSEENLQSKLWRQAILTTEHRMTDLEELMRLQYDRFETEWIRHRMYEAMDTSDFVLKTFVENNGPGMTLNFVHCCPVSLNFVDMAEILWDHMTLKGTHSTLIHSFHTDLVYLMHSIHLPDKSMPVLSSRIIYRRWIEGDRVIIAWQSIQEDPLNPHDPNDLIDTRGGWAATHVKNANECFLSVYGYMETPEMQTSNASNLPAIGTLTELLLKVSKENGDEFSHRVHKSLMEYKQKGNSWSMEPDGLDMSILALLCDNISDDDLSGILESTIESSPPEAYSSLKRKFRGNPKEEILYLKQKQIELTSKLQQLETQKSTGIHDDVWKTRAKHQAQQAQRAMQINSRLKQLVEEQLKVVESLEKVILKRPKLVVFPTNEGPWKQGILGLENREEDLEALLRLQYERLSTEWIRHGMFHSLERNESIRKVYFDNNGGGAVQLNSVMCRAVPIDFISLSNVIWNLMAVDVDPKFEKIQEFHPNLVYLRYLLSIPQAATPMLEARLALRRWIEEDRVVIVSRSIIEDQLYPHNQTHLIENRCSWSVIHAKSPTECYISVYMNMSLPIFPSNLQSEQPAVGTLTELMLEMANTGSEKFGARVRHWSGEYEEKSAEWFELFLDLIMVAACSNVADGLKEDLSFNGWVQFFVLCFMYSSSWHLYTHFNGRFSETSLLHYVFLYLLLIGLGGMVLASEPGARFTIGLILIRVALLCMNTSVYWSLPQARAKASMDMALDTAAIILFVCALYVDSHTFTLTVYALAAVQQTVFAIIFSQLSCLVQNRIPMNIDHVDEREGCMVMVALGESVVSAVINSRQIEQELPTRFYAAMQLSLLIIFSLAIFYFAAKPPREMHAMRRSVFTGFGYSVLHYFLLPTLLAIGVGTKLVSYSVLHSLPLSSTALWILFCSISLALLEMLLIRLMHYWGRQPAPTDPEPIRKIKFIWWGVCAFSPLFPLIAAYILEAATGVDPIIALIVAASIIMVWLISETAVMHSLRCRGYGYTDVLPKKRESEERKNLLHKK</sequence>
<dbReference type="AlphaFoldDB" id="A0A1W0A8D5"/>
<feature type="transmembrane region" description="Helical" evidence="1">
    <location>
        <begin position="846"/>
        <end position="864"/>
    </location>
</feature>
<feature type="transmembrane region" description="Helical" evidence="1">
    <location>
        <begin position="1101"/>
        <end position="1122"/>
    </location>
</feature>
<evidence type="ECO:0008006" key="4">
    <source>
        <dbReference type="Google" id="ProtNLM"/>
    </source>
</evidence>
<evidence type="ECO:0000256" key="1">
    <source>
        <dbReference type="SAM" id="Phobius"/>
    </source>
</evidence>
<accession>A0A1W0A8D5</accession>
<protein>
    <recommendedName>
        <fullName evidence="4">Transmembrane protein</fullName>
    </recommendedName>
</protein>
<gene>
    <name evidence="2" type="ORF">THRCLA_01388</name>
</gene>
<dbReference type="InterPro" id="IPR010640">
    <property type="entry name" value="Low_temperature_requirement_A"/>
</dbReference>
<keyword evidence="3" id="KW-1185">Reference proteome</keyword>
<keyword evidence="1" id="KW-0812">Transmembrane</keyword>
<dbReference type="OrthoDB" id="191995at2759"/>
<keyword evidence="1" id="KW-1133">Transmembrane helix</keyword>
<dbReference type="STRING" id="74557.A0A1W0A8D5"/>
<name>A0A1W0A8D5_9STRA</name>
<evidence type="ECO:0000313" key="3">
    <source>
        <dbReference type="Proteomes" id="UP000243217"/>
    </source>
</evidence>
<feature type="transmembrane region" description="Helical" evidence="1">
    <location>
        <begin position="902"/>
        <end position="923"/>
    </location>
</feature>
<reference evidence="2 3" key="1">
    <citation type="journal article" date="2014" name="Genome Biol. Evol.">
        <title>The secreted proteins of Achlya hypogyna and Thraustotheca clavata identify the ancestral oomycete secretome and reveal gene acquisitions by horizontal gene transfer.</title>
        <authorList>
            <person name="Misner I."/>
            <person name="Blouin N."/>
            <person name="Leonard G."/>
            <person name="Richards T.A."/>
            <person name="Lane C.E."/>
        </authorList>
    </citation>
    <scope>NUCLEOTIDE SEQUENCE [LARGE SCALE GENOMIC DNA]</scope>
    <source>
        <strain evidence="2 3">ATCC 34112</strain>
    </source>
</reference>
<dbReference type="EMBL" id="JNBS01000329">
    <property type="protein sequence ID" value="OQS06567.1"/>
    <property type="molecule type" value="Genomic_DNA"/>
</dbReference>
<comment type="caution">
    <text evidence="2">The sequence shown here is derived from an EMBL/GenBank/DDBJ whole genome shotgun (WGS) entry which is preliminary data.</text>
</comment>
<organism evidence="2 3">
    <name type="scientific">Thraustotheca clavata</name>
    <dbReference type="NCBI Taxonomy" id="74557"/>
    <lineage>
        <taxon>Eukaryota</taxon>
        <taxon>Sar</taxon>
        <taxon>Stramenopiles</taxon>
        <taxon>Oomycota</taxon>
        <taxon>Saprolegniomycetes</taxon>
        <taxon>Saprolegniales</taxon>
        <taxon>Achlyaceae</taxon>
        <taxon>Thraustotheca</taxon>
    </lineage>
</organism>
<feature type="transmembrane region" description="Helical" evidence="1">
    <location>
        <begin position="1060"/>
        <end position="1081"/>
    </location>
</feature>
<dbReference type="PANTHER" id="PTHR36840">
    <property type="entry name" value="BLL5714 PROTEIN"/>
    <property type="match status" value="1"/>
</dbReference>
<dbReference type="Proteomes" id="UP000243217">
    <property type="component" value="Unassembled WGS sequence"/>
</dbReference>
<feature type="transmembrane region" description="Helical" evidence="1">
    <location>
        <begin position="1027"/>
        <end position="1048"/>
    </location>
</feature>
<evidence type="ECO:0000313" key="2">
    <source>
        <dbReference type="EMBL" id="OQS06567.1"/>
    </source>
</evidence>
<proteinExistence type="predicted"/>
<keyword evidence="1" id="KW-0472">Membrane</keyword>
<dbReference type="PANTHER" id="PTHR36840:SF1">
    <property type="entry name" value="BLL5714 PROTEIN"/>
    <property type="match status" value="1"/>
</dbReference>
<feature type="transmembrane region" description="Helical" evidence="1">
    <location>
        <begin position="1169"/>
        <end position="1187"/>
    </location>
</feature>